<evidence type="ECO:0000313" key="2">
    <source>
        <dbReference type="EMBL" id="KAF0674480.1"/>
    </source>
</evidence>
<protein>
    <submittedName>
        <fullName evidence="2">Integrase</fullName>
    </submittedName>
</protein>
<organism evidence="2 3">
    <name type="scientific">Profundibacterium mesophilum KAUST100406-0324</name>
    <dbReference type="NCBI Taxonomy" id="1037889"/>
    <lineage>
        <taxon>Bacteria</taxon>
        <taxon>Pseudomonadati</taxon>
        <taxon>Pseudomonadota</taxon>
        <taxon>Alphaproteobacteria</taxon>
        <taxon>Rhodobacterales</taxon>
        <taxon>Roseobacteraceae</taxon>
        <taxon>Profundibacterium</taxon>
    </lineage>
</organism>
<dbReference type="EMBL" id="APKE01000046">
    <property type="protein sequence ID" value="KAF0674480.1"/>
    <property type="molecule type" value="Genomic_DNA"/>
</dbReference>
<evidence type="ECO:0000256" key="1">
    <source>
        <dbReference type="ARBA" id="ARBA00023125"/>
    </source>
</evidence>
<proteinExistence type="predicted"/>
<dbReference type="RefSeq" id="WP_159966707.1">
    <property type="nucleotide sequence ID" value="NZ_APKE01000046.1"/>
</dbReference>
<keyword evidence="1" id="KW-0238">DNA-binding</keyword>
<dbReference type="Gene3D" id="1.10.150.130">
    <property type="match status" value="1"/>
</dbReference>
<name>A0A921NPC2_9RHOB</name>
<accession>A0A921NPC2</accession>
<dbReference type="Proteomes" id="UP000698242">
    <property type="component" value="Unassembled WGS sequence"/>
</dbReference>
<dbReference type="GO" id="GO:0003677">
    <property type="term" value="F:DNA binding"/>
    <property type="evidence" value="ECO:0007669"/>
    <property type="project" value="UniProtKB-KW"/>
</dbReference>
<comment type="caution">
    <text evidence="2">The sequence shown here is derived from an EMBL/GenBank/DDBJ whole genome shotgun (WGS) entry which is preliminary data.</text>
</comment>
<dbReference type="InterPro" id="IPR010998">
    <property type="entry name" value="Integrase_recombinase_N"/>
</dbReference>
<sequence>MASFRKMAGGRWRAEVARQGRRSSKVFPTKAAAREWAARQEYLIETAVPAGEKTLFRDVLARYADEVSPRKRGERWEIMRLRRMRQDRIAEISMSKLAPAHFADWRDRRLREVSAGSVIREMVLLSAVLSIARREWGLIAVNPMADVRKPPNV</sequence>
<dbReference type="OrthoDB" id="6388170at2"/>
<dbReference type="InterPro" id="IPR011010">
    <property type="entry name" value="DNA_brk_join_enz"/>
</dbReference>
<reference evidence="2" key="1">
    <citation type="submission" date="2013-03" db="EMBL/GenBank/DDBJ databases">
        <title>Genome Sequence of the Profundibacterium mesophilum strain KAUST100406-0324T from Red Sea, a novel genus in the family Rhodobacteraceae.</title>
        <authorList>
            <person name="Essack M."/>
            <person name="Alam I."/>
            <person name="Lafi F."/>
            <person name="Alawi W."/>
            <person name="Kamanu F."/>
            <person name="Al-Suwailem A."/>
            <person name="Lee O.O."/>
            <person name="Xu Y."/>
            <person name="Bajic V."/>
            <person name="Qian P.-Y."/>
            <person name="Archer J."/>
        </authorList>
    </citation>
    <scope>NUCLEOTIDE SEQUENCE</scope>
    <source>
        <strain evidence="2">KAUST100406-0324</strain>
    </source>
</reference>
<keyword evidence="3" id="KW-1185">Reference proteome</keyword>
<evidence type="ECO:0000313" key="3">
    <source>
        <dbReference type="Proteomes" id="UP000698242"/>
    </source>
</evidence>
<gene>
    <name evidence="2" type="ORF">PMES_03219</name>
</gene>
<dbReference type="SUPFAM" id="SSF56349">
    <property type="entry name" value="DNA breaking-rejoining enzymes"/>
    <property type="match status" value="1"/>
</dbReference>
<dbReference type="AlphaFoldDB" id="A0A921NPC2"/>